<dbReference type="PANTHER" id="PTHR11699">
    <property type="entry name" value="ALDEHYDE DEHYDROGENASE-RELATED"/>
    <property type="match status" value="1"/>
</dbReference>
<gene>
    <name evidence="2" type="ORF">TrRE_jg4997</name>
</gene>
<dbReference type="AlphaFoldDB" id="A0A9W6ZE80"/>
<dbReference type="InterPro" id="IPR016162">
    <property type="entry name" value="Ald_DH_N"/>
</dbReference>
<dbReference type="OrthoDB" id="310895at2759"/>
<sequence>MLGEVKAMTAEEVGERVELAKAAQKSWSKTTFKQRRLVLRTIQKYIVNNIDSITRVCSRDSGKPKVDALLGEVMTTCEKIRCINSEGEKWLEKSYRVTGPMMVHKTAYVEYVPLGVLGVIAPWNYPFHNMLNHVISGLFSGNAVVSKVSEHTSWSSSYFTRIVRAALEANGHDADVVQTITGFGDSGAALVAHPDVDKIIFTGSPAVGKLNCCGVERLFVYDGIYDEFLDKAEKKVKALRQGVPLKCCGESGEVDCGAMVMDQQIDIIQELIDDAVEKGARLHCGGKRNTAVGGGYGQFYEPTLISGITNDMRISQEEVFGPVMCV</sequence>
<dbReference type="Proteomes" id="UP001165082">
    <property type="component" value="Unassembled WGS sequence"/>
</dbReference>
<feature type="domain" description="Aldehyde dehydrogenase" evidence="1">
    <location>
        <begin position="211"/>
        <end position="326"/>
    </location>
</feature>
<evidence type="ECO:0000259" key="1">
    <source>
        <dbReference type="Pfam" id="PF00171"/>
    </source>
</evidence>
<keyword evidence="3" id="KW-1185">Reference proteome</keyword>
<dbReference type="SUPFAM" id="SSF53720">
    <property type="entry name" value="ALDH-like"/>
    <property type="match status" value="1"/>
</dbReference>
<organism evidence="2 3">
    <name type="scientific">Triparma retinervis</name>
    <dbReference type="NCBI Taxonomy" id="2557542"/>
    <lineage>
        <taxon>Eukaryota</taxon>
        <taxon>Sar</taxon>
        <taxon>Stramenopiles</taxon>
        <taxon>Ochrophyta</taxon>
        <taxon>Bolidophyceae</taxon>
        <taxon>Parmales</taxon>
        <taxon>Triparmaceae</taxon>
        <taxon>Triparma</taxon>
    </lineage>
</organism>
<dbReference type="InterPro" id="IPR016161">
    <property type="entry name" value="Ald_DH/histidinol_DH"/>
</dbReference>
<feature type="domain" description="Aldehyde dehydrogenase" evidence="1">
    <location>
        <begin position="2"/>
        <end position="209"/>
    </location>
</feature>
<dbReference type="GO" id="GO:0016620">
    <property type="term" value="F:oxidoreductase activity, acting on the aldehyde or oxo group of donors, NAD or NADP as acceptor"/>
    <property type="evidence" value="ECO:0007669"/>
    <property type="project" value="InterPro"/>
</dbReference>
<proteinExistence type="predicted"/>
<dbReference type="InterPro" id="IPR015590">
    <property type="entry name" value="Aldehyde_DH_dom"/>
</dbReference>
<reference evidence="2" key="1">
    <citation type="submission" date="2022-07" db="EMBL/GenBank/DDBJ databases">
        <title>Genome analysis of Parmales, a sister group of diatoms, reveals the evolutionary specialization of diatoms from phago-mixotrophs to photoautotrophs.</title>
        <authorList>
            <person name="Ban H."/>
            <person name="Sato S."/>
            <person name="Yoshikawa S."/>
            <person name="Kazumasa Y."/>
            <person name="Nakamura Y."/>
            <person name="Ichinomiya M."/>
            <person name="Saitoh K."/>
            <person name="Sato N."/>
            <person name="Blanc-Mathieu R."/>
            <person name="Endo H."/>
            <person name="Kuwata A."/>
            <person name="Ogata H."/>
        </authorList>
    </citation>
    <scope>NUCLEOTIDE SEQUENCE</scope>
</reference>
<dbReference type="InterPro" id="IPR016163">
    <property type="entry name" value="Ald_DH_C"/>
</dbReference>
<evidence type="ECO:0000313" key="2">
    <source>
        <dbReference type="EMBL" id="GMH49463.1"/>
    </source>
</evidence>
<protein>
    <recommendedName>
        <fullName evidence="1">Aldehyde dehydrogenase domain-containing protein</fullName>
    </recommendedName>
</protein>
<evidence type="ECO:0000313" key="3">
    <source>
        <dbReference type="Proteomes" id="UP001165082"/>
    </source>
</evidence>
<dbReference type="Gene3D" id="3.40.605.10">
    <property type="entry name" value="Aldehyde Dehydrogenase, Chain A, domain 1"/>
    <property type="match status" value="1"/>
</dbReference>
<feature type="non-terminal residue" evidence="2">
    <location>
        <position position="326"/>
    </location>
</feature>
<dbReference type="Gene3D" id="3.40.309.10">
    <property type="entry name" value="Aldehyde Dehydrogenase, Chain A, domain 2"/>
    <property type="match status" value="1"/>
</dbReference>
<comment type="caution">
    <text evidence="2">The sequence shown here is derived from an EMBL/GenBank/DDBJ whole genome shotgun (WGS) entry which is preliminary data.</text>
</comment>
<accession>A0A9W6ZE80</accession>
<name>A0A9W6ZE80_9STRA</name>
<dbReference type="EMBL" id="BRXZ01003190">
    <property type="protein sequence ID" value="GMH49463.1"/>
    <property type="molecule type" value="Genomic_DNA"/>
</dbReference>
<dbReference type="Pfam" id="PF00171">
    <property type="entry name" value="Aldedh"/>
    <property type="match status" value="2"/>
</dbReference>